<keyword evidence="2" id="KW-1185">Reference proteome</keyword>
<evidence type="ECO:0000313" key="1">
    <source>
        <dbReference type="EMBL" id="RDL45265.1"/>
    </source>
</evidence>
<reference evidence="1 2" key="1">
    <citation type="submission" date="2018-06" db="EMBL/GenBank/DDBJ databases">
        <title>Marinomonas sp. YLB-05 draft genome sequence.</title>
        <authorList>
            <person name="Yu L."/>
            <person name="Tang X."/>
        </authorList>
    </citation>
    <scope>NUCLEOTIDE SEQUENCE [LARGE SCALE GENOMIC DNA]</scope>
    <source>
        <strain evidence="1 2">YLB-05</strain>
    </source>
</reference>
<dbReference type="Pfam" id="PF08856">
    <property type="entry name" value="DUF1826"/>
    <property type="match status" value="1"/>
</dbReference>
<comment type="caution">
    <text evidence="1">The sequence shown here is derived from an EMBL/GenBank/DDBJ whole genome shotgun (WGS) entry which is preliminary data.</text>
</comment>
<accession>A0A370UC57</accession>
<dbReference type="AlphaFoldDB" id="A0A370UC57"/>
<dbReference type="RefSeq" id="WP_115467299.1">
    <property type="nucleotide sequence ID" value="NZ_QKRA01000002.1"/>
</dbReference>
<dbReference type="InterPro" id="IPR014955">
    <property type="entry name" value="DUF1826"/>
</dbReference>
<proteinExistence type="predicted"/>
<protein>
    <submittedName>
        <fullName evidence="1">DUF1826 domain-containing protein</fullName>
    </submittedName>
</protein>
<name>A0A370UC57_9GAMM</name>
<gene>
    <name evidence="1" type="ORF">DN730_06545</name>
</gene>
<dbReference type="EMBL" id="QKRA01000002">
    <property type="protein sequence ID" value="RDL45265.1"/>
    <property type="molecule type" value="Genomic_DNA"/>
</dbReference>
<sequence length="219" mass="24238">MSLAESLTAAIELNGQHVRDLEGFADIYDPTINLVNWQRTLPTEVSDCAALLVQHPSLWAFRESVRPNNVAQALARGIPEICDRQALIDDIEQLTDAYCCLFECEEVGLRIEVVDRASCPRFHVDHVLCRLVTTYHGPATQWLEHQYVDRSKLGRGNNGLPDDQSGLILANGRVQSLNTGDVVLLKGEKWPLNEGGGLVHRSPSIAAPARRLVLTLDPL</sequence>
<evidence type="ECO:0000313" key="2">
    <source>
        <dbReference type="Proteomes" id="UP000254326"/>
    </source>
</evidence>
<organism evidence="1 2">
    <name type="scientific">Marinomonas piezotolerans</name>
    <dbReference type="NCBI Taxonomy" id="2213058"/>
    <lineage>
        <taxon>Bacteria</taxon>
        <taxon>Pseudomonadati</taxon>
        <taxon>Pseudomonadota</taxon>
        <taxon>Gammaproteobacteria</taxon>
        <taxon>Oceanospirillales</taxon>
        <taxon>Oceanospirillaceae</taxon>
        <taxon>Marinomonas</taxon>
    </lineage>
</organism>
<dbReference type="Proteomes" id="UP000254326">
    <property type="component" value="Unassembled WGS sequence"/>
</dbReference>
<dbReference type="OrthoDB" id="5342505at2"/>